<evidence type="ECO:0000313" key="5">
    <source>
        <dbReference type="Proteomes" id="UP000051677"/>
    </source>
</evidence>
<feature type="region of interest" description="Disordered" evidence="1">
    <location>
        <begin position="61"/>
        <end position="89"/>
    </location>
</feature>
<dbReference type="AlphaFoldDB" id="A0A0Q2MKN8"/>
<dbReference type="GeneID" id="83632814"/>
<evidence type="ECO:0000256" key="1">
    <source>
        <dbReference type="SAM" id="MobiDB-lite"/>
    </source>
</evidence>
<organism evidence="2 5">
    <name type="scientific">Mycobacterium gordonae</name>
    <dbReference type="NCBI Taxonomy" id="1778"/>
    <lineage>
        <taxon>Bacteria</taxon>
        <taxon>Bacillati</taxon>
        <taxon>Actinomycetota</taxon>
        <taxon>Actinomycetes</taxon>
        <taxon>Mycobacteriales</taxon>
        <taxon>Mycobacteriaceae</taxon>
        <taxon>Mycobacterium</taxon>
    </lineage>
</organism>
<dbReference type="RefSeq" id="WP_055576810.1">
    <property type="nucleotide sequence ID" value="NZ_JACKSU010000086.1"/>
</dbReference>
<proteinExistence type="predicted"/>
<comment type="caution">
    <text evidence="2">The sequence shown here is derived from an EMBL/GenBank/DDBJ whole genome shotgun (WGS) entry which is preliminary data.</text>
</comment>
<protein>
    <submittedName>
        <fullName evidence="2">Uncharacterized protein</fullName>
    </submittedName>
</protein>
<name>A0A0Q2MKN8_MYCGO</name>
<reference evidence="3" key="3">
    <citation type="submission" date="2016-06" db="EMBL/GenBank/DDBJ databases">
        <authorList>
            <person name="Kjaerup R.B."/>
            <person name="Dalgaard T.S."/>
            <person name="Juul-Madsen H.R."/>
        </authorList>
    </citation>
    <scope>NUCLEOTIDE SEQUENCE [LARGE SCALE GENOMIC DNA]</scope>
    <source>
        <strain evidence="3">1245752.6</strain>
    </source>
</reference>
<dbReference type="Proteomes" id="UP000193928">
    <property type="component" value="Unassembled WGS sequence"/>
</dbReference>
<accession>A0A0Q2MKN8</accession>
<dbReference type="Proteomes" id="UP000093757">
    <property type="component" value="Unassembled WGS sequence"/>
</dbReference>
<reference evidence="4 6" key="2">
    <citation type="submission" date="2016-01" db="EMBL/GenBank/DDBJ databases">
        <title>The new phylogeny of the genus Mycobacterium.</title>
        <authorList>
            <person name="Tarcisio F."/>
            <person name="Conor M."/>
            <person name="Antonella G."/>
            <person name="Elisabetta G."/>
            <person name="Giulia F.S."/>
            <person name="Sara T."/>
            <person name="Anna F."/>
            <person name="Clotilde B."/>
            <person name="Roberto B."/>
            <person name="Veronica D.S."/>
            <person name="Fabio R."/>
            <person name="Monica P."/>
            <person name="Olivier J."/>
            <person name="Enrico T."/>
            <person name="Nicola S."/>
        </authorList>
    </citation>
    <scope>NUCLEOTIDE SEQUENCE [LARGE SCALE GENOMIC DNA]</scope>
    <source>
        <strain evidence="4 6">DSM 44160</strain>
    </source>
</reference>
<dbReference type="EMBL" id="LQOY01000126">
    <property type="protein sequence ID" value="ORV81049.1"/>
    <property type="molecule type" value="Genomic_DNA"/>
</dbReference>
<dbReference type="EMBL" id="LKTM01000031">
    <property type="protein sequence ID" value="KQH80319.1"/>
    <property type="molecule type" value="Genomic_DNA"/>
</dbReference>
<dbReference type="Proteomes" id="UP000051677">
    <property type="component" value="Unassembled WGS sequence"/>
</dbReference>
<sequence length="135" mass="15403">MTGHPLPGDDDVRSAADALLTEHREGGAYPSVSALAKTFNVNRTTFYRHYAAITNAMLDSAAQRQTDGPKRRHPRHSDDGRDETIRRLRTENTDLRKHLEIYEEHIRMLTIHNAAYRNQLERLAGITDLSSHRDS</sequence>
<dbReference type="Gene3D" id="1.10.357.10">
    <property type="entry name" value="Tetracycline Repressor, domain 2"/>
    <property type="match status" value="1"/>
</dbReference>
<dbReference type="EMBL" id="MAEM01000071">
    <property type="protein sequence ID" value="OBS03500.1"/>
    <property type="molecule type" value="Genomic_DNA"/>
</dbReference>
<evidence type="ECO:0000313" key="3">
    <source>
        <dbReference type="EMBL" id="OBS03500.1"/>
    </source>
</evidence>
<evidence type="ECO:0000313" key="2">
    <source>
        <dbReference type="EMBL" id="KQH80319.1"/>
    </source>
</evidence>
<feature type="compositionally biased region" description="Basic and acidic residues" evidence="1">
    <location>
        <begin position="76"/>
        <end position="89"/>
    </location>
</feature>
<keyword evidence="6" id="KW-1185">Reference proteome</keyword>
<gene>
    <name evidence="3" type="ORF">A9W98_09115</name>
    <name evidence="2" type="ORF">AO501_03595</name>
    <name evidence="4" type="ORF">AWC08_29865</name>
</gene>
<reference evidence="2 5" key="1">
    <citation type="submission" date="2015-10" db="EMBL/GenBank/DDBJ databases">
        <title>Mycobacterium gordonae draft genome assembly.</title>
        <authorList>
            <person name="Ustinova V."/>
            <person name="Smirnova T."/>
            <person name="Blagodatskikh K."/>
            <person name="Varlamov D."/>
            <person name="Larionova E."/>
            <person name="Chernousova L."/>
        </authorList>
    </citation>
    <scope>NUCLEOTIDE SEQUENCE [LARGE SCALE GENOMIC DNA]</scope>
    <source>
        <strain evidence="2 5">CTRI 14-8773</strain>
    </source>
</reference>
<evidence type="ECO:0000313" key="4">
    <source>
        <dbReference type="EMBL" id="ORV81049.1"/>
    </source>
</evidence>
<evidence type="ECO:0000313" key="6">
    <source>
        <dbReference type="Proteomes" id="UP000193928"/>
    </source>
</evidence>
<dbReference type="OrthoDB" id="5194633at2"/>